<dbReference type="EMBL" id="KV745760">
    <property type="protein sequence ID" value="OCK73481.1"/>
    <property type="molecule type" value="Genomic_DNA"/>
</dbReference>
<dbReference type="PANTHER" id="PTHR24148">
    <property type="entry name" value="ANKYRIN REPEAT DOMAIN-CONTAINING PROTEIN 39 HOMOLOG-RELATED"/>
    <property type="match status" value="1"/>
</dbReference>
<name>A0A8E2DXS3_9PEZI</name>
<gene>
    <name evidence="3" type="ORF">K432DRAFT_312714</name>
</gene>
<evidence type="ECO:0000313" key="3">
    <source>
        <dbReference type="EMBL" id="OCK73481.1"/>
    </source>
</evidence>
<proteinExistence type="predicted"/>
<dbReference type="Proteomes" id="UP000250266">
    <property type="component" value="Unassembled WGS sequence"/>
</dbReference>
<dbReference type="InterPro" id="IPR052895">
    <property type="entry name" value="HetReg/Transcr_Mod"/>
</dbReference>
<dbReference type="PANTHER" id="PTHR24148:SF77">
    <property type="entry name" value="HETEROKARYON INCOMPATIBILITY DOMAIN-CONTAINING PROTEIN"/>
    <property type="match status" value="1"/>
</dbReference>
<evidence type="ECO:0000313" key="4">
    <source>
        <dbReference type="Proteomes" id="UP000250266"/>
    </source>
</evidence>
<evidence type="ECO:0000256" key="1">
    <source>
        <dbReference type="SAM" id="MobiDB-lite"/>
    </source>
</evidence>
<dbReference type="InterPro" id="IPR010730">
    <property type="entry name" value="HET"/>
</dbReference>
<feature type="region of interest" description="Disordered" evidence="1">
    <location>
        <begin position="1"/>
        <end position="27"/>
    </location>
</feature>
<dbReference type="Pfam" id="PF06985">
    <property type="entry name" value="HET"/>
    <property type="match status" value="1"/>
</dbReference>
<reference evidence="3 4" key="1">
    <citation type="journal article" date="2016" name="Nat. Commun.">
        <title>Ectomycorrhizal ecology is imprinted in the genome of the dominant symbiotic fungus Cenococcum geophilum.</title>
        <authorList>
            <consortium name="DOE Joint Genome Institute"/>
            <person name="Peter M."/>
            <person name="Kohler A."/>
            <person name="Ohm R.A."/>
            <person name="Kuo A."/>
            <person name="Krutzmann J."/>
            <person name="Morin E."/>
            <person name="Arend M."/>
            <person name="Barry K.W."/>
            <person name="Binder M."/>
            <person name="Choi C."/>
            <person name="Clum A."/>
            <person name="Copeland A."/>
            <person name="Grisel N."/>
            <person name="Haridas S."/>
            <person name="Kipfer T."/>
            <person name="LaButti K."/>
            <person name="Lindquist E."/>
            <person name="Lipzen A."/>
            <person name="Maire R."/>
            <person name="Meier B."/>
            <person name="Mihaltcheva S."/>
            <person name="Molinier V."/>
            <person name="Murat C."/>
            <person name="Poggeler S."/>
            <person name="Quandt C.A."/>
            <person name="Sperisen C."/>
            <person name="Tritt A."/>
            <person name="Tisserant E."/>
            <person name="Crous P.W."/>
            <person name="Henrissat B."/>
            <person name="Nehls U."/>
            <person name="Egli S."/>
            <person name="Spatafora J.W."/>
            <person name="Grigoriev I.V."/>
            <person name="Martin F.M."/>
        </authorList>
    </citation>
    <scope>NUCLEOTIDE SEQUENCE [LARGE SCALE GENOMIC DNA]</scope>
    <source>
        <strain evidence="3 4">CBS 459.81</strain>
    </source>
</reference>
<sequence length="186" mass="21179">MPSNGQVYNTRAPQYKDGSPGSQLSGVENSYEYHPLDLSMDEIRLLTLHPGKNGDKISCTISHHNLKDNLKYEALSYTWGDNENPQSITINGYPFRVRANLETALRHLRYPQPLTSGPGGKIEPETNDLHKNRVLWVDALCINQQDHKERGHQVRRMNKIFSSAWRVLAWLGETSDDSDTAMDFIN</sequence>
<feature type="domain" description="Heterokaryon incompatibility" evidence="2">
    <location>
        <begin position="72"/>
        <end position="184"/>
    </location>
</feature>
<accession>A0A8E2DXS3</accession>
<feature type="non-terminal residue" evidence="3">
    <location>
        <position position="186"/>
    </location>
</feature>
<evidence type="ECO:0000259" key="2">
    <source>
        <dbReference type="Pfam" id="PF06985"/>
    </source>
</evidence>
<keyword evidence="4" id="KW-1185">Reference proteome</keyword>
<dbReference type="OrthoDB" id="3553147at2759"/>
<protein>
    <submittedName>
        <fullName evidence="3">HET-domain-containing protein</fullName>
    </submittedName>
</protein>
<organism evidence="3 4">
    <name type="scientific">Lepidopterella palustris CBS 459.81</name>
    <dbReference type="NCBI Taxonomy" id="1314670"/>
    <lineage>
        <taxon>Eukaryota</taxon>
        <taxon>Fungi</taxon>
        <taxon>Dikarya</taxon>
        <taxon>Ascomycota</taxon>
        <taxon>Pezizomycotina</taxon>
        <taxon>Dothideomycetes</taxon>
        <taxon>Pleosporomycetidae</taxon>
        <taxon>Mytilinidiales</taxon>
        <taxon>Argynnaceae</taxon>
        <taxon>Lepidopterella</taxon>
    </lineage>
</organism>
<feature type="compositionally biased region" description="Polar residues" evidence="1">
    <location>
        <begin position="1"/>
        <end position="12"/>
    </location>
</feature>
<dbReference type="AlphaFoldDB" id="A0A8E2DXS3"/>